<organism evidence="3 4">
    <name type="scientific">Enterocloster bolteae</name>
    <dbReference type="NCBI Taxonomy" id="208479"/>
    <lineage>
        <taxon>Bacteria</taxon>
        <taxon>Bacillati</taxon>
        <taxon>Bacillota</taxon>
        <taxon>Clostridia</taxon>
        <taxon>Lachnospirales</taxon>
        <taxon>Lachnospiraceae</taxon>
        <taxon>Enterocloster</taxon>
    </lineage>
</organism>
<dbReference type="Gene3D" id="3.90.1720.10">
    <property type="entry name" value="endopeptidase domain like (from Nostoc punctiforme)"/>
    <property type="match status" value="1"/>
</dbReference>
<dbReference type="Pfam" id="PF19127">
    <property type="entry name" value="Choline_bind_3"/>
    <property type="match status" value="1"/>
</dbReference>
<keyword evidence="1" id="KW-0677">Repeat</keyword>
<accession>A0A414ADI5</accession>
<dbReference type="SUPFAM" id="SSF54001">
    <property type="entry name" value="Cysteine proteinases"/>
    <property type="match status" value="1"/>
</dbReference>
<evidence type="ECO:0000313" key="3">
    <source>
        <dbReference type="EMBL" id="RHC44929.1"/>
    </source>
</evidence>
<comment type="caution">
    <text evidence="3">The sequence shown here is derived from an EMBL/GenBank/DDBJ whole genome shotgun (WGS) entry which is preliminary data.</text>
</comment>
<dbReference type="InterPro" id="IPR018337">
    <property type="entry name" value="Cell_wall/Cho-bd_repeat"/>
</dbReference>
<dbReference type="Gene3D" id="2.10.270.10">
    <property type="entry name" value="Cholin Binding"/>
    <property type="match status" value="1"/>
</dbReference>
<dbReference type="Pfam" id="PF05257">
    <property type="entry name" value="CHAP"/>
    <property type="match status" value="1"/>
</dbReference>
<sequence>MKSIDKLLNVAKSEIGYLEKRSNSQLDSKTANAGSSNYTKYARDMYPSLQGQPWCDMFVDWCFVQAFGRVAAQQLLGGGFSAYTPTSAQYYKTKGQYHKDSPQPGDQIFFKNSQRICHTGIVYEVTMTKVRTIEGNTSDGNGVVANGGAVCCKEYSLDNSRIDGYGRPDWSLVEQPEYEVGWHHDSNGWWYAYSTTEYYKECWQIINHHKYYFNPDGYALTNWHVIDGKDYYFEPRAGHPLECAMYVAPEGEQYIGIFN</sequence>
<dbReference type="AlphaFoldDB" id="A0A414ADI5"/>
<reference evidence="3 4" key="1">
    <citation type="submission" date="2018-08" db="EMBL/GenBank/DDBJ databases">
        <title>A genome reference for cultivated species of the human gut microbiota.</title>
        <authorList>
            <person name="Zou Y."/>
            <person name="Xue W."/>
            <person name="Luo G."/>
        </authorList>
    </citation>
    <scope>NUCLEOTIDE SEQUENCE [LARGE SCALE GENOMIC DNA]</scope>
    <source>
        <strain evidence="3 4">AM35-14</strain>
    </source>
</reference>
<proteinExistence type="predicted"/>
<gene>
    <name evidence="3" type="ORF">DW839_32920</name>
</gene>
<dbReference type="InterPro" id="IPR038765">
    <property type="entry name" value="Papain-like_cys_pep_sf"/>
</dbReference>
<dbReference type="SUPFAM" id="SSF69360">
    <property type="entry name" value="Cell wall binding repeat"/>
    <property type="match status" value="1"/>
</dbReference>
<evidence type="ECO:0000256" key="1">
    <source>
        <dbReference type="ARBA" id="ARBA00022737"/>
    </source>
</evidence>
<evidence type="ECO:0000313" key="4">
    <source>
        <dbReference type="Proteomes" id="UP000283975"/>
    </source>
</evidence>
<dbReference type="InterPro" id="IPR007921">
    <property type="entry name" value="CHAP_dom"/>
</dbReference>
<name>A0A414ADI5_9FIRM</name>
<feature type="domain" description="Peptidase C51" evidence="2">
    <location>
        <begin position="50"/>
        <end position="136"/>
    </location>
</feature>
<protein>
    <submittedName>
        <fullName evidence="3">CHAP domain-containing protein</fullName>
    </submittedName>
</protein>
<dbReference type="Proteomes" id="UP000283975">
    <property type="component" value="Unassembled WGS sequence"/>
</dbReference>
<evidence type="ECO:0000259" key="2">
    <source>
        <dbReference type="Pfam" id="PF05257"/>
    </source>
</evidence>
<dbReference type="EMBL" id="QSHZ01000087">
    <property type="protein sequence ID" value="RHC44929.1"/>
    <property type="molecule type" value="Genomic_DNA"/>
</dbReference>